<gene>
    <name evidence="5" type="ORF">C8D82_1416</name>
</gene>
<evidence type="ECO:0000313" key="5">
    <source>
        <dbReference type="EMBL" id="PVY35571.1"/>
    </source>
</evidence>
<dbReference type="Pfam" id="PF13377">
    <property type="entry name" value="Peripla_BP_3"/>
    <property type="match status" value="1"/>
</dbReference>
<dbReference type="PANTHER" id="PTHR30146">
    <property type="entry name" value="LACI-RELATED TRANSCRIPTIONAL REPRESSOR"/>
    <property type="match status" value="1"/>
</dbReference>
<dbReference type="PRINTS" id="PR00035">
    <property type="entry name" value="HTHGNTR"/>
</dbReference>
<dbReference type="GO" id="GO:0003700">
    <property type="term" value="F:DNA-binding transcription factor activity"/>
    <property type="evidence" value="ECO:0007669"/>
    <property type="project" value="InterPro"/>
</dbReference>
<dbReference type="SMART" id="SM00345">
    <property type="entry name" value="HTH_GNTR"/>
    <property type="match status" value="1"/>
</dbReference>
<evidence type="ECO:0000256" key="2">
    <source>
        <dbReference type="ARBA" id="ARBA00023125"/>
    </source>
</evidence>
<dbReference type="CDD" id="cd07377">
    <property type="entry name" value="WHTH_GntR"/>
    <property type="match status" value="1"/>
</dbReference>
<dbReference type="InterPro" id="IPR036388">
    <property type="entry name" value="WH-like_DNA-bd_sf"/>
</dbReference>
<evidence type="ECO:0000259" key="4">
    <source>
        <dbReference type="PROSITE" id="PS50949"/>
    </source>
</evidence>
<dbReference type="InterPro" id="IPR028082">
    <property type="entry name" value="Peripla_BP_I"/>
</dbReference>
<name>A0A2U1AGR4_9BACT</name>
<dbReference type="GeneID" id="78296958"/>
<comment type="caution">
    <text evidence="5">The sequence shown here is derived from an EMBL/GenBank/DDBJ whole genome shotgun (WGS) entry which is preliminary data.</text>
</comment>
<proteinExistence type="predicted"/>
<dbReference type="InterPro" id="IPR000524">
    <property type="entry name" value="Tscrpt_reg_HTH_GntR"/>
</dbReference>
<keyword evidence="2 5" id="KW-0238">DNA-binding</keyword>
<dbReference type="RefSeq" id="WP_165833181.1">
    <property type="nucleotide sequence ID" value="NZ_JBNPME010000043.1"/>
</dbReference>
<accession>A0A2U1AGR4</accession>
<evidence type="ECO:0000256" key="1">
    <source>
        <dbReference type="ARBA" id="ARBA00023015"/>
    </source>
</evidence>
<dbReference type="SUPFAM" id="SSF53822">
    <property type="entry name" value="Periplasmic binding protein-like I"/>
    <property type="match status" value="1"/>
</dbReference>
<sequence>MQKNGYHFIYESLLSRIECHALAPGMQLPSEKDLVNEFGASRMTVRRALTRLEEDGRIFRRSGVGSFVKVPGASESSGARRVEIGVEVHPEWGAPRSFMTEVLSASQKACAECNCNLLLRSKEELLAGENVDAAFFLFLDAEDFPQASRLAARKPTLLLNRVTDDPNLGYVAVDYAAAVAQVVRRMLQNGAGKILFAGGSMTDRNYAPFMRELGYRRAHEILGIPVREELIISWDDCREYEKIAQRLEAEQPDVIFVSCEYHLSRVYTACEKCDGRLLRKPYVFCFDDVQDCASFPSGSISYGRIPFGDMCRRAVRYLAGRVNRELPDQAIREIFTMSYIVNNCPFLI</sequence>
<dbReference type="Proteomes" id="UP000245959">
    <property type="component" value="Unassembled WGS sequence"/>
</dbReference>
<evidence type="ECO:0000313" key="6">
    <source>
        <dbReference type="Proteomes" id="UP000245959"/>
    </source>
</evidence>
<protein>
    <submittedName>
        <fullName evidence="5">DNA-binding LacI/PurR family transcriptional regulator</fullName>
    </submittedName>
</protein>
<dbReference type="Gene3D" id="3.40.50.2300">
    <property type="match status" value="2"/>
</dbReference>
<dbReference type="EMBL" id="QEKH01000041">
    <property type="protein sequence ID" value="PVY35571.1"/>
    <property type="molecule type" value="Genomic_DNA"/>
</dbReference>
<dbReference type="PROSITE" id="PS50949">
    <property type="entry name" value="HTH_GNTR"/>
    <property type="match status" value="1"/>
</dbReference>
<dbReference type="InterPro" id="IPR046335">
    <property type="entry name" value="LacI/GalR-like_sensor"/>
</dbReference>
<dbReference type="Gene3D" id="1.10.10.10">
    <property type="entry name" value="Winged helix-like DNA-binding domain superfamily/Winged helix DNA-binding domain"/>
    <property type="match status" value="1"/>
</dbReference>
<keyword evidence="1" id="KW-0805">Transcription regulation</keyword>
<keyword evidence="3" id="KW-0804">Transcription</keyword>
<organism evidence="5 6">
    <name type="scientific">Victivallis vadensis</name>
    <dbReference type="NCBI Taxonomy" id="172901"/>
    <lineage>
        <taxon>Bacteria</taxon>
        <taxon>Pseudomonadati</taxon>
        <taxon>Lentisphaerota</taxon>
        <taxon>Lentisphaeria</taxon>
        <taxon>Victivallales</taxon>
        <taxon>Victivallaceae</taxon>
        <taxon>Victivallis</taxon>
    </lineage>
</organism>
<dbReference type="Pfam" id="PF00392">
    <property type="entry name" value="GntR"/>
    <property type="match status" value="1"/>
</dbReference>
<dbReference type="SUPFAM" id="SSF46785">
    <property type="entry name" value="Winged helix' DNA-binding domain"/>
    <property type="match status" value="1"/>
</dbReference>
<dbReference type="PANTHER" id="PTHR30146:SF109">
    <property type="entry name" value="HTH-TYPE TRANSCRIPTIONAL REGULATOR GALS"/>
    <property type="match status" value="1"/>
</dbReference>
<dbReference type="GO" id="GO:0000976">
    <property type="term" value="F:transcription cis-regulatory region binding"/>
    <property type="evidence" value="ECO:0007669"/>
    <property type="project" value="TreeGrafter"/>
</dbReference>
<dbReference type="InterPro" id="IPR036390">
    <property type="entry name" value="WH_DNA-bd_sf"/>
</dbReference>
<evidence type="ECO:0000256" key="3">
    <source>
        <dbReference type="ARBA" id="ARBA00023163"/>
    </source>
</evidence>
<keyword evidence="6" id="KW-1185">Reference proteome</keyword>
<reference evidence="5 6" key="1">
    <citation type="submission" date="2018-04" db="EMBL/GenBank/DDBJ databases">
        <title>Genomic Encyclopedia of Type Strains, Phase IV (KMG-IV): sequencing the most valuable type-strain genomes for metagenomic binning, comparative biology and taxonomic classification.</title>
        <authorList>
            <person name="Goeker M."/>
        </authorList>
    </citation>
    <scope>NUCLEOTIDE SEQUENCE [LARGE SCALE GENOMIC DNA]</scope>
    <source>
        <strain evidence="5 6">DSM 14823</strain>
    </source>
</reference>
<feature type="domain" description="HTH gntR-type" evidence="4">
    <location>
        <begin position="3"/>
        <end position="71"/>
    </location>
</feature>
<dbReference type="AlphaFoldDB" id="A0A2U1AGR4"/>